<dbReference type="GO" id="GO:0005737">
    <property type="term" value="C:cytoplasm"/>
    <property type="evidence" value="ECO:0007669"/>
    <property type="project" value="TreeGrafter"/>
</dbReference>
<dbReference type="PANTHER" id="PTHR12845">
    <property type="entry name" value="GUANINE NUCLEOTIDE EXCHANGE FACTOR"/>
    <property type="match status" value="1"/>
</dbReference>
<dbReference type="SMART" id="SM00325">
    <property type="entry name" value="RhoGEF"/>
    <property type="match status" value="1"/>
</dbReference>
<dbReference type="SUPFAM" id="SSF48065">
    <property type="entry name" value="DBL homology domain (DH-domain)"/>
    <property type="match status" value="1"/>
</dbReference>
<dbReference type="GO" id="GO:0005634">
    <property type="term" value="C:nucleus"/>
    <property type="evidence" value="ECO:0007669"/>
    <property type="project" value="TreeGrafter"/>
</dbReference>
<proteinExistence type="predicted"/>
<accession>A0AAV6ZJS2</accession>
<dbReference type="Proteomes" id="UP000824782">
    <property type="component" value="Unassembled WGS sequence"/>
</dbReference>
<evidence type="ECO:0000259" key="1">
    <source>
        <dbReference type="PROSITE" id="PS50010"/>
    </source>
</evidence>
<dbReference type="EMBL" id="WNYA01000153">
    <property type="protein sequence ID" value="KAG8549654.1"/>
    <property type="molecule type" value="Genomic_DNA"/>
</dbReference>
<dbReference type="InterPro" id="IPR000219">
    <property type="entry name" value="DH_dom"/>
</dbReference>
<dbReference type="Gene3D" id="1.20.900.10">
    <property type="entry name" value="Dbl homology (DH) domain"/>
    <property type="match status" value="1"/>
</dbReference>
<keyword evidence="3" id="KW-1185">Reference proteome</keyword>
<dbReference type="InterPro" id="IPR035899">
    <property type="entry name" value="DBL_dom_sf"/>
</dbReference>
<evidence type="ECO:0000313" key="3">
    <source>
        <dbReference type="Proteomes" id="UP000824782"/>
    </source>
</evidence>
<feature type="domain" description="DH" evidence="1">
    <location>
        <begin position="1"/>
        <end position="175"/>
    </location>
</feature>
<gene>
    <name evidence="2" type="ORF">GDO81_020328</name>
</gene>
<dbReference type="PROSITE" id="PS00741">
    <property type="entry name" value="DH_1"/>
    <property type="match status" value="1"/>
</dbReference>
<comment type="caution">
    <text evidence="2">The sequence shown here is derived from an EMBL/GenBank/DDBJ whole genome shotgun (WGS) entry which is preliminary data.</text>
</comment>
<dbReference type="Pfam" id="PF00621">
    <property type="entry name" value="RhoGEF"/>
    <property type="match status" value="1"/>
</dbReference>
<dbReference type="InterPro" id="IPR047271">
    <property type="entry name" value="Ephexin-like"/>
</dbReference>
<organism evidence="2 3">
    <name type="scientific">Engystomops pustulosus</name>
    <name type="common">Tungara frog</name>
    <name type="synonym">Physalaemus pustulosus</name>
    <dbReference type="NCBI Taxonomy" id="76066"/>
    <lineage>
        <taxon>Eukaryota</taxon>
        <taxon>Metazoa</taxon>
        <taxon>Chordata</taxon>
        <taxon>Craniata</taxon>
        <taxon>Vertebrata</taxon>
        <taxon>Euteleostomi</taxon>
        <taxon>Amphibia</taxon>
        <taxon>Batrachia</taxon>
        <taxon>Anura</taxon>
        <taxon>Neobatrachia</taxon>
        <taxon>Hyloidea</taxon>
        <taxon>Leptodactylidae</taxon>
        <taxon>Leiuperinae</taxon>
        <taxon>Engystomops</taxon>
    </lineage>
</organism>
<dbReference type="AlphaFoldDB" id="A0AAV6ZJS2"/>
<sequence length="271" mass="31724">MSEALYLRSLNIAVDHFQRSPELQEVLSAQDRQWLFSRLSEVRDASSDFLFDLEEEFESNMYNFQVCDVVISHEPNFRRVYLPYVTNQSYQDRTFQLLMTNNPRFQQVLSKLESDPVCQRLTLKSFLILPFQRITRLRLLLQNILKRSSPGSTEELQATEAHNALEKLIRDCNESVQRMKDTEELILLNQKIQFEWEDALLYSITLLNSEWSDVRLNFTPTPRTSSGSSFGILLLWRGSLPRMSERQSISSGQRHSKSDHILLLITKSKEI</sequence>
<dbReference type="GO" id="GO:0035556">
    <property type="term" value="P:intracellular signal transduction"/>
    <property type="evidence" value="ECO:0007669"/>
    <property type="project" value="InterPro"/>
</dbReference>
<name>A0AAV6ZJS2_ENGPU</name>
<dbReference type="CDD" id="cd00160">
    <property type="entry name" value="RhoGEF"/>
    <property type="match status" value="1"/>
</dbReference>
<dbReference type="GO" id="GO:0005085">
    <property type="term" value="F:guanyl-nucleotide exchange factor activity"/>
    <property type="evidence" value="ECO:0007669"/>
    <property type="project" value="InterPro"/>
</dbReference>
<evidence type="ECO:0000313" key="2">
    <source>
        <dbReference type="EMBL" id="KAG8549654.1"/>
    </source>
</evidence>
<protein>
    <recommendedName>
        <fullName evidence="1">DH domain-containing protein</fullName>
    </recommendedName>
</protein>
<reference evidence="2" key="1">
    <citation type="thesis" date="2020" institute="ProQuest LLC" country="789 East Eisenhower Parkway, Ann Arbor, MI, USA">
        <title>Comparative Genomics and Chromosome Evolution.</title>
        <authorList>
            <person name="Mudd A.B."/>
        </authorList>
    </citation>
    <scope>NUCLEOTIDE SEQUENCE</scope>
    <source>
        <strain evidence="2">237g6f4</strain>
        <tissue evidence="2">Blood</tissue>
    </source>
</reference>
<dbReference type="PANTHER" id="PTHR12845:SF2">
    <property type="entry name" value="DH DOMAIN-CONTAINING PROTEIN-RELATED"/>
    <property type="match status" value="1"/>
</dbReference>
<dbReference type="PROSITE" id="PS50010">
    <property type="entry name" value="DH_2"/>
    <property type="match status" value="1"/>
</dbReference>
<dbReference type="InterPro" id="IPR001331">
    <property type="entry name" value="GDS_CDC24_CS"/>
</dbReference>